<proteinExistence type="predicted"/>
<gene>
    <name evidence="1" type="ORF">VTJ49DRAFT_4309</name>
</gene>
<accession>A0ABR3V5U3</accession>
<dbReference type="Proteomes" id="UP001583172">
    <property type="component" value="Unassembled WGS sequence"/>
</dbReference>
<dbReference type="SUPFAM" id="SSF51735">
    <property type="entry name" value="NAD(P)-binding Rossmann-fold domains"/>
    <property type="match status" value="1"/>
</dbReference>
<comment type="caution">
    <text evidence="1">The sequence shown here is derived from an EMBL/GenBank/DDBJ whole genome shotgun (WGS) entry which is preliminary data.</text>
</comment>
<dbReference type="Pfam" id="PF00106">
    <property type="entry name" value="adh_short"/>
    <property type="match status" value="1"/>
</dbReference>
<evidence type="ECO:0000313" key="1">
    <source>
        <dbReference type="EMBL" id="KAL1837081.1"/>
    </source>
</evidence>
<dbReference type="InterPro" id="IPR052184">
    <property type="entry name" value="SDR_enzymes"/>
</dbReference>
<keyword evidence="2" id="KW-1185">Reference proteome</keyword>
<dbReference type="CDD" id="cd05325">
    <property type="entry name" value="carb_red_sniffer_like_SDR_c"/>
    <property type="match status" value="1"/>
</dbReference>
<sequence length="246" mass="25751">MPVYVVTGARTGIGLEYIRQLSQDAKNIVFALVRDLSSDIAALSAIRDASRAKTYIIECDVSSESSVAALPARLRAAVDDSSSLIINTLINNAAVLHSREESALTLSTTALHSHITTNTLGPALVFRALYDAGLLVPDAVVANISSGVGSLEMLSDGRIAAAITPYSISKAALNMLTVHQAKQLRAAGSRIVVVAIDPGHVKTEMGGPDAVVEIPDSASGVLKVLAGLKEEDSGKFLLYTGAELDW</sequence>
<protein>
    <submittedName>
        <fullName evidence="1">Uncharacterized protein</fullName>
    </submittedName>
</protein>
<name>A0ABR3V5U3_HUMIN</name>
<dbReference type="InterPro" id="IPR036291">
    <property type="entry name" value="NAD(P)-bd_dom_sf"/>
</dbReference>
<dbReference type="PANTHER" id="PTHR45458">
    <property type="entry name" value="SHORT-CHAIN DEHYDROGENASE/REDUCTASE SDR"/>
    <property type="match status" value="1"/>
</dbReference>
<dbReference type="EMBL" id="JAZGSY010000332">
    <property type="protein sequence ID" value="KAL1837081.1"/>
    <property type="molecule type" value="Genomic_DNA"/>
</dbReference>
<evidence type="ECO:0000313" key="2">
    <source>
        <dbReference type="Proteomes" id="UP001583172"/>
    </source>
</evidence>
<dbReference type="PANTHER" id="PTHR45458:SF1">
    <property type="entry name" value="SHORT CHAIN DEHYDROGENASE"/>
    <property type="match status" value="1"/>
</dbReference>
<organism evidence="1 2">
    <name type="scientific">Humicola insolens</name>
    <name type="common">Soft-rot fungus</name>
    <dbReference type="NCBI Taxonomy" id="85995"/>
    <lineage>
        <taxon>Eukaryota</taxon>
        <taxon>Fungi</taxon>
        <taxon>Dikarya</taxon>
        <taxon>Ascomycota</taxon>
        <taxon>Pezizomycotina</taxon>
        <taxon>Sordariomycetes</taxon>
        <taxon>Sordariomycetidae</taxon>
        <taxon>Sordariales</taxon>
        <taxon>Chaetomiaceae</taxon>
        <taxon>Mycothermus</taxon>
    </lineage>
</organism>
<dbReference type="PRINTS" id="PR00081">
    <property type="entry name" value="GDHRDH"/>
</dbReference>
<dbReference type="Gene3D" id="3.40.50.720">
    <property type="entry name" value="NAD(P)-binding Rossmann-like Domain"/>
    <property type="match status" value="1"/>
</dbReference>
<reference evidence="1 2" key="1">
    <citation type="journal article" date="2024" name="Commun. Biol.">
        <title>Comparative genomic analysis of thermophilic fungi reveals convergent evolutionary adaptations and gene losses.</title>
        <authorList>
            <person name="Steindorff A.S."/>
            <person name="Aguilar-Pontes M.V."/>
            <person name="Robinson A.J."/>
            <person name="Andreopoulos B."/>
            <person name="LaButti K."/>
            <person name="Kuo A."/>
            <person name="Mondo S."/>
            <person name="Riley R."/>
            <person name="Otillar R."/>
            <person name="Haridas S."/>
            <person name="Lipzen A."/>
            <person name="Grimwood J."/>
            <person name="Schmutz J."/>
            <person name="Clum A."/>
            <person name="Reid I.D."/>
            <person name="Moisan M.C."/>
            <person name="Butler G."/>
            <person name="Nguyen T.T.M."/>
            <person name="Dewar K."/>
            <person name="Conant G."/>
            <person name="Drula E."/>
            <person name="Henrissat B."/>
            <person name="Hansel C."/>
            <person name="Singer S."/>
            <person name="Hutchinson M.I."/>
            <person name="de Vries R.P."/>
            <person name="Natvig D.O."/>
            <person name="Powell A.J."/>
            <person name="Tsang A."/>
            <person name="Grigoriev I.V."/>
        </authorList>
    </citation>
    <scope>NUCLEOTIDE SEQUENCE [LARGE SCALE GENOMIC DNA]</scope>
    <source>
        <strain evidence="1 2">CBS 620.91</strain>
    </source>
</reference>
<dbReference type="InterPro" id="IPR002347">
    <property type="entry name" value="SDR_fam"/>
</dbReference>